<organism evidence="1">
    <name type="scientific">Cupriavidus pinatubonensis (strain JMP 134 / LMG 1197)</name>
    <name type="common">Cupriavidus necator (strain JMP 134)</name>
    <dbReference type="NCBI Taxonomy" id="264198"/>
    <lineage>
        <taxon>Bacteria</taxon>
        <taxon>Pseudomonadati</taxon>
        <taxon>Pseudomonadota</taxon>
        <taxon>Betaproteobacteria</taxon>
        <taxon>Burkholderiales</taxon>
        <taxon>Burkholderiaceae</taxon>
        <taxon>Cupriavidus</taxon>
    </lineage>
</organism>
<accession>Q472T2</accession>
<protein>
    <submittedName>
        <fullName evidence="1">Uncharacterized protein</fullName>
    </submittedName>
</protein>
<dbReference type="SUPFAM" id="SSF52540">
    <property type="entry name" value="P-loop containing nucleoside triphosphate hydrolases"/>
    <property type="match status" value="1"/>
</dbReference>
<dbReference type="InterPro" id="IPR011009">
    <property type="entry name" value="Kinase-like_dom_sf"/>
</dbReference>
<gene>
    <name evidence="1" type="ordered locus">Reut_A1230</name>
</gene>
<dbReference type="eggNOG" id="COG2187">
    <property type="taxonomic scope" value="Bacteria"/>
</dbReference>
<evidence type="ECO:0000313" key="1">
    <source>
        <dbReference type="EMBL" id="AAZ60601.1"/>
    </source>
</evidence>
<dbReference type="AlphaFoldDB" id="Q472T2"/>
<dbReference type="PANTHER" id="PTHR43883">
    <property type="entry name" value="SLR0207 PROTEIN"/>
    <property type="match status" value="1"/>
</dbReference>
<dbReference type="KEGG" id="reu:Reut_A1230"/>
<dbReference type="Gene3D" id="3.90.1200.10">
    <property type="match status" value="1"/>
</dbReference>
<dbReference type="eggNOG" id="COG0645">
    <property type="taxonomic scope" value="Bacteria"/>
</dbReference>
<dbReference type="Gene3D" id="3.40.50.300">
    <property type="entry name" value="P-loop containing nucleotide triphosphate hydrolases"/>
    <property type="match status" value="1"/>
</dbReference>
<dbReference type="HOGENOM" id="CLU_026771_1_1_4"/>
<proteinExistence type="predicted"/>
<dbReference type="EMBL" id="CP000090">
    <property type="protein sequence ID" value="AAZ60601.1"/>
    <property type="molecule type" value="Genomic_DNA"/>
</dbReference>
<sequence>MDDVVLTAALAMPDAYPYPVDRVQVIETHISRVFLAGDFAYKVRKPVRFDFLDFSTAQARREDCQTELRLNRPLAPGLYLDVVPIVAGDTAGSVKVEGAGTPVEYAVKMRRFPQQDLFSEMLTENRLRAAHIDALAERMARFHHDQPCARLEEGYGTPARVHATLDECLGGIERLDDRSGLSTEVSRLVRARAAALGEAIRARLQSGHVRECHGDLHLGNIVWLDGEPTPFDCLEFDPGLRWIDTISDIAFPFMDLLHHGRQDLAYRLLNAYLQHSGDYAGLKLLPLYVAMRALVRARVLLERSHQRRNTLDAPMSAAHVECRNLLALAWRILARRPAALVVMHGLSGSGKSTVAAGISETVGMVRVRSDVERRRLRHGARATDSRYDTRETDRTYERLRAICRIGCSAGFAMIADATFLSCRQRDRAMALARRLGVPFFIVQCEAPVDTLRTRILARAQSGQDASEADCATLAWQLRVQEPLTEAQRACAVPASQFTPPFLPA</sequence>
<dbReference type="Pfam" id="PF13671">
    <property type="entry name" value="AAA_33"/>
    <property type="match status" value="1"/>
</dbReference>
<dbReference type="OrthoDB" id="9810277at2"/>
<dbReference type="SUPFAM" id="SSF56112">
    <property type="entry name" value="Protein kinase-like (PK-like)"/>
    <property type="match status" value="1"/>
</dbReference>
<reference evidence="1" key="1">
    <citation type="submission" date="2005-08" db="EMBL/GenBank/DDBJ databases">
        <title>Complete sequence of Chromosome1 of Ralstonia eutropha JMP134.</title>
        <authorList>
            <person name="Copeland A."/>
            <person name="Lucas S."/>
            <person name="Lapidus A."/>
            <person name="Barry K."/>
            <person name="Detter J.C."/>
            <person name="Glavina T."/>
            <person name="Hammon N."/>
            <person name="Israni S."/>
            <person name="Pitluck S."/>
            <person name="Goltsman E."/>
            <person name="Martinez M."/>
            <person name="Schmutz J."/>
            <person name="Larimer F."/>
            <person name="Land M."/>
            <person name="Lykidis A."/>
            <person name="Richardson P."/>
        </authorList>
    </citation>
    <scope>NUCLEOTIDE SEQUENCE</scope>
    <source>
        <strain evidence="1">JMP134</strain>
    </source>
</reference>
<name>Q472T2_CUPPJ</name>
<dbReference type="InterPro" id="IPR027417">
    <property type="entry name" value="P-loop_NTPase"/>
</dbReference>
<dbReference type="InterPro" id="IPR052732">
    <property type="entry name" value="Cell-binding_unc_protein"/>
</dbReference>
<dbReference type="STRING" id="264198.Reut_A1230"/>
<dbReference type="PANTHER" id="PTHR43883:SF1">
    <property type="entry name" value="GLUCONOKINASE"/>
    <property type="match status" value="1"/>
</dbReference>